<evidence type="ECO:0000259" key="13">
    <source>
        <dbReference type="PROSITE" id="PS50112"/>
    </source>
</evidence>
<keyword evidence="7" id="KW-0067">ATP-binding</keyword>
<comment type="catalytic activity">
    <reaction evidence="1">
        <text>ATP + protein L-histidine = ADP + protein N-phospho-L-histidine.</text>
        <dbReference type="EC" id="2.7.13.3"/>
    </reaction>
</comment>
<dbReference type="Proteomes" id="UP001154240">
    <property type="component" value="Unassembled WGS sequence"/>
</dbReference>
<dbReference type="Pfam" id="PF08448">
    <property type="entry name" value="PAS_4"/>
    <property type="match status" value="1"/>
</dbReference>
<dbReference type="SMART" id="SM00388">
    <property type="entry name" value="HisKA"/>
    <property type="match status" value="1"/>
</dbReference>
<evidence type="ECO:0000259" key="14">
    <source>
        <dbReference type="PROSITE" id="PS50113"/>
    </source>
</evidence>
<dbReference type="InterPro" id="IPR013767">
    <property type="entry name" value="PAS_fold"/>
</dbReference>
<reference evidence="15" key="1">
    <citation type="journal article" date="2022" name="bioRxiv">
        <title>Thiovibrio frasassiensisgen. nov., sp. nov., an autotrophic, elemental sulfur disproportionating bacterium isolated from sulfidic karst sediment, and proposal of Thiovibrionaceae fam. nov.</title>
        <authorList>
            <person name="Aronson H."/>
            <person name="Thomas C."/>
            <person name="Bhattacharyya M."/>
            <person name="Eckstein S."/>
            <person name="Jensen S."/>
            <person name="Barco R."/>
            <person name="Macalady J."/>
            <person name="Amend J."/>
        </authorList>
    </citation>
    <scope>NUCLEOTIDE SEQUENCE</scope>
    <source>
        <strain evidence="15">RS19-109</strain>
    </source>
</reference>
<evidence type="ECO:0000256" key="2">
    <source>
        <dbReference type="ARBA" id="ARBA00012438"/>
    </source>
</evidence>
<evidence type="ECO:0000256" key="8">
    <source>
        <dbReference type="ARBA" id="ARBA00023012"/>
    </source>
</evidence>
<organism evidence="15 16">
    <name type="scientific">Thiovibrio frasassiensis</name>
    <dbReference type="NCBI Taxonomy" id="2984131"/>
    <lineage>
        <taxon>Bacteria</taxon>
        <taxon>Pseudomonadati</taxon>
        <taxon>Thermodesulfobacteriota</taxon>
        <taxon>Desulfobulbia</taxon>
        <taxon>Desulfobulbales</taxon>
        <taxon>Thiovibrionaceae</taxon>
        <taxon>Thiovibrio</taxon>
    </lineage>
</organism>
<dbReference type="SUPFAM" id="SSF55874">
    <property type="entry name" value="ATPase domain of HSP90 chaperone/DNA topoisomerase II/histidine kinase"/>
    <property type="match status" value="1"/>
</dbReference>
<keyword evidence="3 9" id="KW-0597">Phosphoprotein</keyword>
<dbReference type="InterPro" id="IPR004358">
    <property type="entry name" value="Sig_transdc_His_kin-like_C"/>
</dbReference>
<dbReference type="InterPro" id="IPR035965">
    <property type="entry name" value="PAS-like_dom_sf"/>
</dbReference>
<dbReference type="PROSITE" id="PS50112">
    <property type="entry name" value="PAS"/>
    <property type="match status" value="2"/>
</dbReference>
<dbReference type="InterPro" id="IPR003594">
    <property type="entry name" value="HATPase_dom"/>
</dbReference>
<dbReference type="Gene3D" id="3.40.50.2300">
    <property type="match status" value="1"/>
</dbReference>
<feature type="domain" description="PAS" evidence="13">
    <location>
        <begin position="257"/>
        <end position="327"/>
    </location>
</feature>
<dbReference type="CDD" id="cd00130">
    <property type="entry name" value="PAS"/>
    <property type="match status" value="2"/>
</dbReference>
<dbReference type="NCBIfam" id="TIGR00229">
    <property type="entry name" value="sensory_box"/>
    <property type="match status" value="2"/>
</dbReference>
<dbReference type="InterPro" id="IPR003661">
    <property type="entry name" value="HisK_dim/P_dom"/>
</dbReference>
<reference evidence="15" key="2">
    <citation type="submission" date="2022-10" db="EMBL/GenBank/DDBJ databases">
        <authorList>
            <person name="Aronson H.S."/>
        </authorList>
    </citation>
    <scope>NUCLEOTIDE SEQUENCE</scope>
    <source>
        <strain evidence="15">RS19-109</strain>
    </source>
</reference>
<dbReference type="InterPro" id="IPR000700">
    <property type="entry name" value="PAS-assoc_C"/>
</dbReference>
<dbReference type="PANTHER" id="PTHR43065:SF42">
    <property type="entry name" value="TWO-COMPONENT SENSOR PPRA"/>
    <property type="match status" value="1"/>
</dbReference>
<dbReference type="InterPro" id="IPR013656">
    <property type="entry name" value="PAS_4"/>
</dbReference>
<dbReference type="PANTHER" id="PTHR43065">
    <property type="entry name" value="SENSOR HISTIDINE KINASE"/>
    <property type="match status" value="1"/>
</dbReference>
<dbReference type="PROSITE" id="PS50109">
    <property type="entry name" value="HIS_KIN"/>
    <property type="match status" value="1"/>
</dbReference>
<dbReference type="Gene3D" id="3.30.565.10">
    <property type="entry name" value="Histidine kinase-like ATPase, C-terminal domain"/>
    <property type="match status" value="1"/>
</dbReference>
<feature type="domain" description="PAC" evidence="14">
    <location>
        <begin position="330"/>
        <end position="381"/>
    </location>
</feature>
<sequence length="919" mass="101911">MNLPPSTSNRFLPGESAPFLELLECIPSPLEIYLPDGTLLMANAAARNLPTFPKDADNDHCIKAAHEDDRTAFLNAITKRTACAAPDRSYPNTLTSKPWNIMRLRTLCTPVCDAEGQIRHVIVSREDITALHTGTRFQRLVEDANEAVLVIQDGRIKFFNRTALAITGYSPEAYLSQPFHAFIHPEDREMVMHRSLLRMQGKDVPNIYQFRVIDVNGEAKWLQINAGVIEWGGRPAILAFLPDITQLRQTEMALWESEIRFQMISENTGDLIILSDGLGKTIFVNSALTRLLEIKAEELQGRSITEIIHPKYRSALSGLWNRILARKNVSPQETLLVRKDGSHLPAEISCFAIEQENSPPYLGAILRDISARKAAEYELEQYRESLEKIVGERTSELTETNAKLQQTILRQELAEENLTKEKNTLEAVFAAMSDGLSVHDRDFRILFQNAVLSKRYGDCAGQLCYVAYHGRETPCTNCGLMACIKDGAPHWFEMNETNDQGNLFFEMGVSPVRDGKGTIIAAVEVIRDITDQKRLADQLLQSQKMEAIGTLAGGIAHDFNNILTAILGYAELSKFEAVPDSELAHNLAEIIGASRRAGDLIRQILTFSRRAEFKKQPLQIHSVVKEALKLIRGTIPSTIDIRQEIDGDCGTIMADVTQIHQIVMNLCTNAYHAMQQQGGLLVVRLQNAVISRETLDTPTGLKPGNYVRLTVSDTGHGIDENTLDRVFDPYFTTKKQGEGTGLGLATVHGIVENHEGVISVKSAINEGTTFDIYFPRVETDFAAALTGWGETGATSRQARILLVDDEEMLIRLGTSILKKLGHTVTALNNSQDALDLFKKDPLAFDLLLTDQMMPGLTGLELTKECLAIRPDLPVVLATGYSEATSKEQAQAQGISAILWKPVTINTMAETIQQALGKKE</sequence>
<feature type="domain" description="Response regulatory" evidence="12">
    <location>
        <begin position="799"/>
        <end position="915"/>
    </location>
</feature>
<dbReference type="SMART" id="SM00086">
    <property type="entry name" value="PAC"/>
    <property type="match status" value="4"/>
</dbReference>
<dbReference type="SUPFAM" id="SSF55785">
    <property type="entry name" value="PYP-like sensor domain (PAS domain)"/>
    <property type="match status" value="4"/>
</dbReference>
<dbReference type="InterPro" id="IPR001789">
    <property type="entry name" value="Sig_transdc_resp-reg_receiver"/>
</dbReference>
<dbReference type="Pfam" id="PF00512">
    <property type="entry name" value="HisKA"/>
    <property type="match status" value="1"/>
</dbReference>
<dbReference type="InterPro" id="IPR036890">
    <property type="entry name" value="HATPase_C_sf"/>
</dbReference>
<keyword evidence="4" id="KW-0808">Transferase</keyword>
<dbReference type="EMBL" id="JAPHEH010000001">
    <property type="protein sequence ID" value="MDG4476885.1"/>
    <property type="molecule type" value="Genomic_DNA"/>
</dbReference>
<dbReference type="Gene3D" id="1.10.287.130">
    <property type="match status" value="1"/>
</dbReference>
<dbReference type="Pfam" id="PF13426">
    <property type="entry name" value="PAS_9"/>
    <property type="match status" value="1"/>
</dbReference>
<feature type="domain" description="PAS" evidence="13">
    <location>
        <begin position="153"/>
        <end position="202"/>
    </location>
</feature>
<dbReference type="InterPro" id="IPR005467">
    <property type="entry name" value="His_kinase_dom"/>
</dbReference>
<dbReference type="Pfam" id="PF00989">
    <property type="entry name" value="PAS"/>
    <property type="match status" value="1"/>
</dbReference>
<dbReference type="PROSITE" id="PS50113">
    <property type="entry name" value="PAC"/>
    <property type="match status" value="2"/>
</dbReference>
<dbReference type="EC" id="2.7.13.3" evidence="2"/>
<feature type="coiled-coil region" evidence="10">
    <location>
        <begin position="372"/>
        <end position="421"/>
    </location>
</feature>
<dbReference type="CDD" id="cd00082">
    <property type="entry name" value="HisKA"/>
    <property type="match status" value="1"/>
</dbReference>
<comment type="caution">
    <text evidence="15">The sequence shown here is derived from an EMBL/GenBank/DDBJ whole genome shotgun (WGS) entry which is preliminary data.</text>
</comment>
<evidence type="ECO:0000256" key="6">
    <source>
        <dbReference type="ARBA" id="ARBA00022777"/>
    </source>
</evidence>
<feature type="domain" description="PAC" evidence="14">
    <location>
        <begin position="490"/>
        <end position="541"/>
    </location>
</feature>
<evidence type="ECO:0000256" key="3">
    <source>
        <dbReference type="ARBA" id="ARBA00022553"/>
    </source>
</evidence>
<dbReference type="InterPro" id="IPR001610">
    <property type="entry name" value="PAC"/>
</dbReference>
<evidence type="ECO:0000256" key="10">
    <source>
        <dbReference type="SAM" id="Coils"/>
    </source>
</evidence>
<dbReference type="SUPFAM" id="SSF47384">
    <property type="entry name" value="Homodimeric domain of signal transducing histidine kinase"/>
    <property type="match status" value="1"/>
</dbReference>
<gene>
    <name evidence="15" type="ORF">OLX77_12040</name>
</gene>
<keyword evidence="16" id="KW-1185">Reference proteome</keyword>
<dbReference type="SMART" id="SM00387">
    <property type="entry name" value="HATPase_c"/>
    <property type="match status" value="1"/>
</dbReference>
<evidence type="ECO:0000259" key="11">
    <source>
        <dbReference type="PROSITE" id="PS50109"/>
    </source>
</evidence>
<feature type="domain" description="Histidine kinase" evidence="11">
    <location>
        <begin position="554"/>
        <end position="778"/>
    </location>
</feature>
<dbReference type="SMART" id="SM00448">
    <property type="entry name" value="REC"/>
    <property type="match status" value="1"/>
</dbReference>
<proteinExistence type="predicted"/>
<dbReference type="Gene3D" id="3.30.450.20">
    <property type="entry name" value="PAS domain"/>
    <property type="match status" value="4"/>
</dbReference>
<evidence type="ECO:0000256" key="4">
    <source>
        <dbReference type="ARBA" id="ARBA00022679"/>
    </source>
</evidence>
<dbReference type="SUPFAM" id="SSF52172">
    <property type="entry name" value="CheY-like"/>
    <property type="match status" value="1"/>
</dbReference>
<feature type="modified residue" description="4-aspartylphosphate" evidence="9">
    <location>
        <position position="850"/>
    </location>
</feature>
<keyword evidence="8" id="KW-0902">Two-component regulatory system</keyword>
<dbReference type="AlphaFoldDB" id="A0A9X4RN37"/>
<dbReference type="GO" id="GO:0006355">
    <property type="term" value="P:regulation of DNA-templated transcription"/>
    <property type="evidence" value="ECO:0007669"/>
    <property type="project" value="InterPro"/>
</dbReference>
<dbReference type="CDD" id="cd17546">
    <property type="entry name" value="REC_hyHK_CKI1_RcsC-like"/>
    <property type="match status" value="1"/>
</dbReference>
<keyword evidence="6" id="KW-0418">Kinase</keyword>
<evidence type="ECO:0000256" key="1">
    <source>
        <dbReference type="ARBA" id="ARBA00000085"/>
    </source>
</evidence>
<dbReference type="GO" id="GO:0005524">
    <property type="term" value="F:ATP binding"/>
    <property type="evidence" value="ECO:0007669"/>
    <property type="project" value="UniProtKB-KW"/>
</dbReference>
<dbReference type="SMART" id="SM00091">
    <property type="entry name" value="PAS"/>
    <property type="match status" value="4"/>
</dbReference>
<dbReference type="PRINTS" id="PR00344">
    <property type="entry name" value="BCTRLSENSOR"/>
</dbReference>
<evidence type="ECO:0000256" key="5">
    <source>
        <dbReference type="ARBA" id="ARBA00022741"/>
    </source>
</evidence>
<keyword evidence="5" id="KW-0547">Nucleotide-binding</keyword>
<evidence type="ECO:0000256" key="7">
    <source>
        <dbReference type="ARBA" id="ARBA00022840"/>
    </source>
</evidence>
<dbReference type="InterPro" id="IPR000014">
    <property type="entry name" value="PAS"/>
</dbReference>
<dbReference type="PROSITE" id="PS50110">
    <property type="entry name" value="RESPONSE_REGULATORY"/>
    <property type="match status" value="1"/>
</dbReference>
<protein>
    <recommendedName>
        <fullName evidence="2">histidine kinase</fullName>
        <ecNumber evidence="2">2.7.13.3</ecNumber>
    </recommendedName>
</protein>
<dbReference type="RefSeq" id="WP_307633850.1">
    <property type="nucleotide sequence ID" value="NZ_JAPHEH010000001.1"/>
</dbReference>
<name>A0A9X4RN37_9BACT</name>
<dbReference type="InterPro" id="IPR036097">
    <property type="entry name" value="HisK_dim/P_sf"/>
</dbReference>
<dbReference type="Pfam" id="PF00072">
    <property type="entry name" value="Response_reg"/>
    <property type="match status" value="1"/>
</dbReference>
<evidence type="ECO:0000313" key="16">
    <source>
        <dbReference type="Proteomes" id="UP001154240"/>
    </source>
</evidence>
<dbReference type="InterPro" id="IPR011006">
    <property type="entry name" value="CheY-like_superfamily"/>
</dbReference>
<evidence type="ECO:0000313" key="15">
    <source>
        <dbReference type="EMBL" id="MDG4476885.1"/>
    </source>
</evidence>
<dbReference type="GO" id="GO:0000155">
    <property type="term" value="F:phosphorelay sensor kinase activity"/>
    <property type="evidence" value="ECO:0007669"/>
    <property type="project" value="InterPro"/>
</dbReference>
<accession>A0A9X4RN37</accession>
<evidence type="ECO:0000256" key="9">
    <source>
        <dbReference type="PROSITE-ProRule" id="PRU00169"/>
    </source>
</evidence>
<keyword evidence="10" id="KW-0175">Coiled coil</keyword>
<evidence type="ECO:0000259" key="12">
    <source>
        <dbReference type="PROSITE" id="PS50110"/>
    </source>
</evidence>
<dbReference type="Pfam" id="PF02518">
    <property type="entry name" value="HATPase_c"/>
    <property type="match status" value="1"/>
</dbReference>